<dbReference type="SUPFAM" id="SSF56784">
    <property type="entry name" value="HAD-like"/>
    <property type="match status" value="1"/>
</dbReference>
<dbReference type="GO" id="GO:0000287">
    <property type="term" value="F:magnesium ion binding"/>
    <property type="evidence" value="ECO:0007669"/>
    <property type="project" value="TreeGrafter"/>
</dbReference>
<name>A0A7G9YTF9_9EURY</name>
<dbReference type="NCBIfam" id="TIGR02461">
    <property type="entry name" value="osmo_MPG_phos"/>
    <property type="match status" value="1"/>
</dbReference>
<dbReference type="PANTHER" id="PTHR10000:SF8">
    <property type="entry name" value="HAD SUPERFAMILY HYDROLASE-LIKE, TYPE 3"/>
    <property type="match status" value="1"/>
</dbReference>
<dbReference type="Pfam" id="PF08282">
    <property type="entry name" value="Hydrolase_3"/>
    <property type="match status" value="1"/>
</dbReference>
<dbReference type="SFLD" id="SFLDG01140">
    <property type="entry name" value="C2.B:_Phosphomannomutase_and_P"/>
    <property type="match status" value="1"/>
</dbReference>
<dbReference type="InterPro" id="IPR036412">
    <property type="entry name" value="HAD-like_sf"/>
</dbReference>
<accession>A0A7G9YTF9</accession>
<evidence type="ECO:0000256" key="2">
    <source>
        <dbReference type="ARBA" id="ARBA00022801"/>
    </source>
</evidence>
<dbReference type="NCBIfam" id="TIGR01484">
    <property type="entry name" value="HAD-SF-IIB"/>
    <property type="match status" value="1"/>
</dbReference>
<sequence length="305" mass="34491">MKQVLFTDLDGTMLDLYDYSFDAALPALEALKTRKIPVVFCTAKTLVENEYYRKELGIDDPFIVENGGAIFVPENYFSFRFECKKRGDYCVVEFGALYGELRDALRAIKEETGFKITGFGDMTAEEVAADANLSVELAKLAKQKEYNESFIFDEPESEAAVLFEKIKEKGFAATHGGRYYNIHGKNADKGKAVRTLTELFKREYGEVKTFGVGDSMNDISMLNAVEQPAVVKNKKGAWLDISLPGLYKAKGEGPEGWAEVVEKLLKQEKINFDNRTQMNADNQDFKYNFGTKPEVKRKAFDNLRK</sequence>
<keyword evidence="3" id="KW-0460">Magnesium</keyword>
<gene>
    <name evidence="5" type="primary">gpgP</name>
    <name evidence="5" type="ORF">ILBEGJOJ_00023</name>
</gene>
<dbReference type="InterPro" id="IPR033980">
    <property type="entry name" value="MPG_Pase_thermophiles"/>
</dbReference>
<dbReference type="AlphaFoldDB" id="A0A7G9YTF9"/>
<dbReference type="PANTHER" id="PTHR10000">
    <property type="entry name" value="PHOSPHOSERINE PHOSPHATASE"/>
    <property type="match status" value="1"/>
</dbReference>
<dbReference type="SFLD" id="SFLDG01142">
    <property type="entry name" value="C2.B.2:_Mannosyl-3-phosphoglyc"/>
    <property type="match status" value="1"/>
</dbReference>
<keyword evidence="1" id="KW-0479">Metal-binding</keyword>
<dbReference type="EMBL" id="MT631465">
    <property type="protein sequence ID" value="QNO51293.1"/>
    <property type="molecule type" value="Genomic_DNA"/>
</dbReference>
<dbReference type="Gene3D" id="3.30.980.20">
    <property type="entry name" value="Putative mannosyl-3-phosphoglycerate phosphatase, domain 2"/>
    <property type="match status" value="1"/>
</dbReference>
<evidence type="ECO:0000256" key="1">
    <source>
        <dbReference type="ARBA" id="ARBA00022723"/>
    </source>
</evidence>
<dbReference type="GO" id="GO:0005829">
    <property type="term" value="C:cytosol"/>
    <property type="evidence" value="ECO:0007669"/>
    <property type="project" value="TreeGrafter"/>
</dbReference>
<keyword evidence="2 5" id="KW-0378">Hydrolase</keyword>
<dbReference type="InterPro" id="IPR023214">
    <property type="entry name" value="HAD_sf"/>
</dbReference>
<dbReference type="SFLD" id="SFLDS00003">
    <property type="entry name" value="Haloacid_Dehalogenase"/>
    <property type="match status" value="1"/>
</dbReference>
<dbReference type="GO" id="GO:0051479">
    <property type="term" value="P:mannosylglycerate biosynthetic process"/>
    <property type="evidence" value="ECO:0007669"/>
    <property type="project" value="InterPro"/>
</dbReference>
<dbReference type="EC" id="3.1.3.70" evidence="4"/>
<proteinExistence type="predicted"/>
<reference evidence="5" key="1">
    <citation type="submission" date="2020-06" db="EMBL/GenBank/DDBJ databases">
        <title>Unique genomic features of the anaerobic methanotrophic archaea.</title>
        <authorList>
            <person name="Chadwick G.L."/>
            <person name="Skennerton C.T."/>
            <person name="Laso-Perez R."/>
            <person name="Leu A.O."/>
            <person name="Speth D.R."/>
            <person name="Yu H."/>
            <person name="Morgan-Lang C."/>
            <person name="Hatzenpichler R."/>
            <person name="Goudeau D."/>
            <person name="Malmstrom R."/>
            <person name="Brazelton W.J."/>
            <person name="Woyke T."/>
            <person name="Hallam S.J."/>
            <person name="Tyson G.W."/>
            <person name="Wegener G."/>
            <person name="Boetius A."/>
            <person name="Orphan V."/>
        </authorList>
    </citation>
    <scope>NUCLEOTIDE SEQUENCE</scope>
</reference>
<evidence type="ECO:0000256" key="4">
    <source>
        <dbReference type="NCBIfam" id="TIGR02461"/>
    </source>
</evidence>
<evidence type="ECO:0000313" key="5">
    <source>
        <dbReference type="EMBL" id="QNO51293.1"/>
    </source>
</evidence>
<dbReference type="InterPro" id="IPR006379">
    <property type="entry name" value="HAD-SF_hydro_IIB"/>
</dbReference>
<dbReference type="NCBIfam" id="TIGR01486">
    <property type="entry name" value="HAD-SF-IIB-MPGP"/>
    <property type="match status" value="1"/>
</dbReference>
<evidence type="ECO:0000256" key="3">
    <source>
        <dbReference type="ARBA" id="ARBA00022842"/>
    </source>
</evidence>
<dbReference type="CDD" id="cd07507">
    <property type="entry name" value="HAD_Pase"/>
    <property type="match status" value="1"/>
</dbReference>
<dbReference type="InterPro" id="IPR006381">
    <property type="entry name" value="HAD-SF-IIB-MPGP"/>
</dbReference>
<dbReference type="Gene3D" id="3.40.50.1000">
    <property type="entry name" value="HAD superfamily/HAD-like"/>
    <property type="match status" value="1"/>
</dbReference>
<organism evidence="5">
    <name type="scientific">Candidatus Methanophagaceae archaeon ANME-1 ERB6</name>
    <dbReference type="NCBI Taxonomy" id="2759912"/>
    <lineage>
        <taxon>Archaea</taxon>
        <taxon>Methanobacteriati</taxon>
        <taxon>Methanobacteriota</taxon>
        <taxon>Stenosarchaea group</taxon>
        <taxon>Methanomicrobia</taxon>
        <taxon>Candidatus Methanophagales</taxon>
        <taxon>Candidatus Methanophagaceae</taxon>
    </lineage>
</organism>
<dbReference type="GO" id="GO:0050531">
    <property type="term" value="F:mannosyl-3-phosphoglycerate phosphatase activity"/>
    <property type="evidence" value="ECO:0007669"/>
    <property type="project" value="UniProtKB-UniRule"/>
</dbReference>
<protein>
    <recommendedName>
        <fullName evidence="4">Mannosyl-3-phosphoglycerate phosphatase</fullName>
        <ecNumber evidence="4">3.1.3.70</ecNumber>
    </recommendedName>
</protein>